<feature type="region of interest" description="Disordered" evidence="1">
    <location>
        <begin position="363"/>
        <end position="385"/>
    </location>
</feature>
<dbReference type="OrthoDB" id="3220614at2759"/>
<dbReference type="EMBL" id="KN822060">
    <property type="protein sequence ID" value="KIM60586.1"/>
    <property type="molecule type" value="Genomic_DNA"/>
</dbReference>
<feature type="region of interest" description="Disordered" evidence="1">
    <location>
        <begin position="401"/>
        <end position="451"/>
    </location>
</feature>
<sequence length="451" mass="49969">MPMCSRRTRSSEHLSADNSDASSPEDSPHPQKKAKKSNHPSKKSSRAKEEVNKGSQMDPQDLEELLAAARAVAQCVDIFCEVGQTIDVGLLLQQEESAQNGDLSTRSRERHKHNYEALLQYVPSLHALIGDPKKKDILRHAITEMNKAIAGVRSDDVTRLRPHIGAYAAPCPLQASLEPPLSTNGSRSSLGLNHPVLTRFLCPVSAREDYFSDPICLRTRQRLQEAGILMTTDDFLLFLWSGNPPGSIIDKEEEYENIFRGYYLERVMRHIFTGPSTALGEASRSTRPPNAILHQMTMVDPTHIAYGCLQWSETDGPFNYHKFYYNVVDMIEQCPDEEWVTGLKKWWNMSLFKDEAGRVTGAGATEKGQDVDDLKSSTSSNSLSRMQAQMAARVAKCAAGFDTSSSSRERSSPISSTAHQPPCPSAPVPSHSESHASWQWPSSTPPRASTS</sequence>
<feature type="compositionally biased region" description="Polar residues" evidence="1">
    <location>
        <begin position="435"/>
        <end position="451"/>
    </location>
</feature>
<reference evidence="3" key="2">
    <citation type="submission" date="2015-01" db="EMBL/GenBank/DDBJ databases">
        <title>Evolutionary Origins and Diversification of the Mycorrhizal Mutualists.</title>
        <authorList>
            <consortium name="DOE Joint Genome Institute"/>
            <consortium name="Mycorrhizal Genomics Consortium"/>
            <person name="Kohler A."/>
            <person name="Kuo A."/>
            <person name="Nagy L.G."/>
            <person name="Floudas D."/>
            <person name="Copeland A."/>
            <person name="Barry K.W."/>
            <person name="Cichocki N."/>
            <person name="Veneault-Fourrey C."/>
            <person name="LaButti K."/>
            <person name="Lindquist E.A."/>
            <person name="Lipzen A."/>
            <person name="Lundell T."/>
            <person name="Morin E."/>
            <person name="Murat C."/>
            <person name="Riley R."/>
            <person name="Ohm R."/>
            <person name="Sun H."/>
            <person name="Tunlid A."/>
            <person name="Henrissat B."/>
            <person name="Grigoriev I.V."/>
            <person name="Hibbett D.S."/>
            <person name="Martin F."/>
        </authorList>
    </citation>
    <scope>NUCLEOTIDE SEQUENCE [LARGE SCALE GENOMIC DNA]</scope>
    <source>
        <strain evidence="3">Foug A</strain>
    </source>
</reference>
<dbReference type="STRING" id="1036808.A0A0C3DXH4"/>
<name>A0A0C3DXH4_9AGAM</name>
<feature type="region of interest" description="Disordered" evidence="1">
    <location>
        <begin position="1"/>
        <end position="57"/>
    </location>
</feature>
<gene>
    <name evidence="2" type="ORF">SCLCIDRAFT_26466</name>
</gene>
<organism evidence="2 3">
    <name type="scientific">Scleroderma citrinum Foug A</name>
    <dbReference type="NCBI Taxonomy" id="1036808"/>
    <lineage>
        <taxon>Eukaryota</taxon>
        <taxon>Fungi</taxon>
        <taxon>Dikarya</taxon>
        <taxon>Basidiomycota</taxon>
        <taxon>Agaricomycotina</taxon>
        <taxon>Agaricomycetes</taxon>
        <taxon>Agaricomycetidae</taxon>
        <taxon>Boletales</taxon>
        <taxon>Sclerodermatineae</taxon>
        <taxon>Sclerodermataceae</taxon>
        <taxon>Scleroderma</taxon>
    </lineage>
</organism>
<evidence type="ECO:0000313" key="2">
    <source>
        <dbReference type="EMBL" id="KIM60586.1"/>
    </source>
</evidence>
<dbReference type="HOGENOM" id="CLU_041044_0_0_1"/>
<evidence type="ECO:0000313" key="3">
    <source>
        <dbReference type="Proteomes" id="UP000053989"/>
    </source>
</evidence>
<proteinExistence type="predicted"/>
<reference evidence="2 3" key="1">
    <citation type="submission" date="2014-04" db="EMBL/GenBank/DDBJ databases">
        <authorList>
            <consortium name="DOE Joint Genome Institute"/>
            <person name="Kuo A."/>
            <person name="Kohler A."/>
            <person name="Nagy L.G."/>
            <person name="Floudas D."/>
            <person name="Copeland A."/>
            <person name="Barry K.W."/>
            <person name="Cichocki N."/>
            <person name="Veneault-Fourrey C."/>
            <person name="LaButti K."/>
            <person name="Lindquist E.A."/>
            <person name="Lipzen A."/>
            <person name="Lundell T."/>
            <person name="Morin E."/>
            <person name="Murat C."/>
            <person name="Sun H."/>
            <person name="Tunlid A."/>
            <person name="Henrissat B."/>
            <person name="Grigoriev I.V."/>
            <person name="Hibbett D.S."/>
            <person name="Martin F."/>
            <person name="Nordberg H.P."/>
            <person name="Cantor M.N."/>
            <person name="Hua S.X."/>
        </authorList>
    </citation>
    <scope>NUCLEOTIDE SEQUENCE [LARGE SCALE GENOMIC DNA]</scope>
    <source>
        <strain evidence="2 3">Foug A</strain>
    </source>
</reference>
<dbReference type="InterPro" id="IPR046521">
    <property type="entry name" value="DUF6698"/>
</dbReference>
<feature type="compositionally biased region" description="Basic residues" evidence="1">
    <location>
        <begin position="30"/>
        <end position="45"/>
    </location>
</feature>
<accession>A0A0C3DXH4</accession>
<protein>
    <submittedName>
        <fullName evidence="2">Uncharacterized protein</fullName>
    </submittedName>
</protein>
<evidence type="ECO:0000256" key="1">
    <source>
        <dbReference type="SAM" id="MobiDB-lite"/>
    </source>
</evidence>
<feature type="compositionally biased region" description="Polar residues" evidence="1">
    <location>
        <begin position="16"/>
        <end position="25"/>
    </location>
</feature>
<dbReference type="InParanoid" id="A0A0C3DXH4"/>
<dbReference type="AlphaFoldDB" id="A0A0C3DXH4"/>
<dbReference type="Proteomes" id="UP000053989">
    <property type="component" value="Unassembled WGS sequence"/>
</dbReference>
<dbReference type="Pfam" id="PF20414">
    <property type="entry name" value="DUF6698"/>
    <property type="match status" value="1"/>
</dbReference>
<keyword evidence="3" id="KW-1185">Reference proteome</keyword>